<dbReference type="InterPro" id="IPR001387">
    <property type="entry name" value="Cro/C1-type_HTH"/>
</dbReference>
<dbReference type="PANTHER" id="PTHR46558:SF14">
    <property type="entry name" value="HTH-TYPE TRANSCRIPTIONAL REGULATOR ANSR"/>
    <property type="match status" value="1"/>
</dbReference>
<dbReference type="SMART" id="SM00530">
    <property type="entry name" value="HTH_XRE"/>
    <property type="match status" value="1"/>
</dbReference>
<keyword evidence="4" id="KW-1185">Reference proteome</keyword>
<keyword evidence="1" id="KW-0238">DNA-binding</keyword>
<dbReference type="InterPro" id="IPR010982">
    <property type="entry name" value="Lambda_DNA-bd_dom_sf"/>
</dbReference>
<protein>
    <submittedName>
        <fullName evidence="3">Helix-turn-helix domain-containing protein</fullName>
    </submittedName>
</protein>
<accession>A0A7X3ME18</accession>
<dbReference type="CDD" id="cd00093">
    <property type="entry name" value="HTH_XRE"/>
    <property type="match status" value="1"/>
</dbReference>
<sequence>MDCKKNTLEIKYPERIKALRQDNDLKQRQIARILGVAQTTYSQYELYKRPMPIECLMKLCDYYKVSADYILGFTNDK</sequence>
<dbReference type="EMBL" id="WUQX01000001">
    <property type="protein sequence ID" value="MXP74663.1"/>
    <property type="molecule type" value="Genomic_DNA"/>
</dbReference>
<dbReference type="RefSeq" id="WP_159750014.1">
    <property type="nucleotide sequence ID" value="NZ_WUQX01000001.1"/>
</dbReference>
<comment type="caution">
    <text evidence="3">The sequence shown here is derived from an EMBL/GenBank/DDBJ whole genome shotgun (WGS) entry which is preliminary data.</text>
</comment>
<dbReference type="Proteomes" id="UP000460412">
    <property type="component" value="Unassembled WGS sequence"/>
</dbReference>
<evidence type="ECO:0000313" key="4">
    <source>
        <dbReference type="Proteomes" id="UP000460412"/>
    </source>
</evidence>
<dbReference type="SUPFAM" id="SSF47413">
    <property type="entry name" value="lambda repressor-like DNA-binding domains"/>
    <property type="match status" value="1"/>
</dbReference>
<dbReference type="Gene3D" id="1.10.260.40">
    <property type="entry name" value="lambda repressor-like DNA-binding domains"/>
    <property type="match status" value="1"/>
</dbReference>
<organism evidence="3 4">
    <name type="scientific">Sporofaciens musculi</name>
    <dbReference type="NCBI Taxonomy" id="2681861"/>
    <lineage>
        <taxon>Bacteria</taxon>
        <taxon>Bacillati</taxon>
        <taxon>Bacillota</taxon>
        <taxon>Clostridia</taxon>
        <taxon>Lachnospirales</taxon>
        <taxon>Lachnospiraceae</taxon>
        <taxon>Sporofaciens</taxon>
    </lineage>
</organism>
<gene>
    <name evidence="3" type="ORF">GN277_04505</name>
</gene>
<evidence type="ECO:0000256" key="1">
    <source>
        <dbReference type="ARBA" id="ARBA00023125"/>
    </source>
</evidence>
<dbReference type="GO" id="GO:0003677">
    <property type="term" value="F:DNA binding"/>
    <property type="evidence" value="ECO:0007669"/>
    <property type="project" value="UniProtKB-KW"/>
</dbReference>
<evidence type="ECO:0000313" key="3">
    <source>
        <dbReference type="EMBL" id="MXP74663.1"/>
    </source>
</evidence>
<name>A0A7X3ME18_9FIRM</name>
<reference evidence="3 4" key="1">
    <citation type="submission" date="2019-12" db="EMBL/GenBank/DDBJ databases">
        <title>Sporaefaciens musculi gen. nov., sp. nov., a novel bacterium isolated from the caecum of an obese mouse.</title>
        <authorList>
            <person name="Rasmussen T.S."/>
            <person name="Streidl T."/>
            <person name="Hitch T.C.A."/>
            <person name="Wortmann E."/>
            <person name="Deptula P."/>
            <person name="Hansen M."/>
            <person name="Nielsen D.S."/>
            <person name="Clavel T."/>
            <person name="Vogensen F.K."/>
        </authorList>
    </citation>
    <scope>NUCLEOTIDE SEQUENCE [LARGE SCALE GENOMIC DNA]</scope>
    <source>
        <strain evidence="3 4">WCA-9-b2</strain>
    </source>
</reference>
<dbReference type="Pfam" id="PF01381">
    <property type="entry name" value="HTH_3"/>
    <property type="match status" value="1"/>
</dbReference>
<feature type="domain" description="HTH cro/C1-type" evidence="2">
    <location>
        <begin position="16"/>
        <end position="70"/>
    </location>
</feature>
<dbReference type="PANTHER" id="PTHR46558">
    <property type="entry name" value="TRACRIPTIONAL REGULATORY PROTEIN-RELATED-RELATED"/>
    <property type="match status" value="1"/>
</dbReference>
<dbReference type="PROSITE" id="PS50943">
    <property type="entry name" value="HTH_CROC1"/>
    <property type="match status" value="1"/>
</dbReference>
<dbReference type="AlphaFoldDB" id="A0A7X3ME18"/>
<evidence type="ECO:0000259" key="2">
    <source>
        <dbReference type="PROSITE" id="PS50943"/>
    </source>
</evidence>
<proteinExistence type="predicted"/>